<evidence type="ECO:0000313" key="3">
    <source>
        <dbReference type="Proteomes" id="UP000575241"/>
    </source>
</evidence>
<dbReference type="Proteomes" id="UP000575241">
    <property type="component" value="Unassembled WGS sequence"/>
</dbReference>
<sequence>MKIRHNEMAKTFTGKAGARSSMQG</sequence>
<dbReference type="EMBL" id="JACHLN010000001">
    <property type="protein sequence ID" value="MBB4838212.1"/>
    <property type="molecule type" value="Genomic_DNA"/>
</dbReference>
<feature type="region of interest" description="Disordered" evidence="1">
    <location>
        <begin position="1"/>
        <end position="24"/>
    </location>
</feature>
<dbReference type="AlphaFoldDB" id="A0A7W7K025"/>
<name>A0A7W7K025_9SPHN</name>
<comment type="caution">
    <text evidence="2">The sequence shown here is derived from an EMBL/GenBank/DDBJ whole genome shotgun (WGS) entry which is preliminary data.</text>
</comment>
<keyword evidence="3" id="KW-1185">Reference proteome</keyword>
<evidence type="ECO:0000313" key="2">
    <source>
        <dbReference type="EMBL" id="MBB4838212.1"/>
    </source>
</evidence>
<evidence type="ECO:0000256" key="1">
    <source>
        <dbReference type="SAM" id="MobiDB-lite"/>
    </source>
</evidence>
<protein>
    <submittedName>
        <fullName evidence="2">Uncharacterized protein</fullName>
    </submittedName>
</protein>
<proteinExistence type="predicted"/>
<accession>A0A7W7K025</accession>
<reference evidence="2 3" key="1">
    <citation type="submission" date="2020-08" db="EMBL/GenBank/DDBJ databases">
        <title>Functional genomics of gut bacteria from endangered species of beetles.</title>
        <authorList>
            <person name="Carlos-Shanley C."/>
        </authorList>
    </citation>
    <scope>NUCLEOTIDE SEQUENCE [LARGE SCALE GENOMIC DNA]</scope>
    <source>
        <strain evidence="2 3">S00224</strain>
    </source>
</reference>
<gene>
    <name evidence="2" type="ORF">HNP52_001263</name>
</gene>
<organism evidence="2 3">
    <name type="scientific">Sphingomonas kyeonggiensis</name>
    <dbReference type="NCBI Taxonomy" id="1268553"/>
    <lineage>
        <taxon>Bacteria</taxon>
        <taxon>Pseudomonadati</taxon>
        <taxon>Pseudomonadota</taxon>
        <taxon>Alphaproteobacteria</taxon>
        <taxon>Sphingomonadales</taxon>
        <taxon>Sphingomonadaceae</taxon>
        <taxon>Sphingomonas</taxon>
    </lineage>
</organism>